<accession>A0ABR2JST5</accession>
<proteinExistence type="predicted"/>
<name>A0ABR2JST5_9EUKA</name>
<evidence type="ECO:0000313" key="1">
    <source>
        <dbReference type="EMBL" id="KAK8881267.1"/>
    </source>
</evidence>
<evidence type="ECO:0000313" key="2">
    <source>
        <dbReference type="Proteomes" id="UP001470230"/>
    </source>
</evidence>
<gene>
    <name evidence="1" type="ORF">M9Y10_004001</name>
</gene>
<dbReference type="Proteomes" id="UP001470230">
    <property type="component" value="Unassembled WGS sequence"/>
</dbReference>
<comment type="caution">
    <text evidence="1">The sequence shown here is derived from an EMBL/GenBank/DDBJ whole genome shotgun (WGS) entry which is preliminary data.</text>
</comment>
<dbReference type="EMBL" id="JAPFFF010000010">
    <property type="protein sequence ID" value="KAK8881267.1"/>
    <property type="molecule type" value="Genomic_DNA"/>
</dbReference>
<reference evidence="1 2" key="1">
    <citation type="submission" date="2024-04" db="EMBL/GenBank/DDBJ databases">
        <title>Tritrichomonas musculus Genome.</title>
        <authorList>
            <person name="Alves-Ferreira E."/>
            <person name="Grigg M."/>
            <person name="Lorenzi H."/>
            <person name="Galac M."/>
        </authorList>
    </citation>
    <scope>NUCLEOTIDE SEQUENCE [LARGE SCALE GENOMIC DNA]</scope>
    <source>
        <strain evidence="1 2">EAF2021</strain>
    </source>
</reference>
<protein>
    <submittedName>
        <fullName evidence="1">Uncharacterized protein</fullName>
    </submittedName>
</protein>
<keyword evidence="2" id="KW-1185">Reference proteome</keyword>
<organism evidence="1 2">
    <name type="scientific">Tritrichomonas musculus</name>
    <dbReference type="NCBI Taxonomy" id="1915356"/>
    <lineage>
        <taxon>Eukaryota</taxon>
        <taxon>Metamonada</taxon>
        <taxon>Parabasalia</taxon>
        <taxon>Tritrichomonadida</taxon>
        <taxon>Tritrichomonadidae</taxon>
        <taxon>Tritrichomonas</taxon>
    </lineage>
</organism>
<sequence length="51" mass="6052">MEEAKQAEFVPLLDFEDDYEILNEYPFTIRRKSNSFQPSESLNHDGYPVLK</sequence>